<proteinExistence type="predicted"/>
<dbReference type="Proteomes" id="UP000199371">
    <property type="component" value="Unassembled WGS sequence"/>
</dbReference>
<reference evidence="3" key="1">
    <citation type="submission" date="2016-10" db="EMBL/GenBank/DDBJ databases">
        <authorList>
            <person name="Varghese N."/>
            <person name="Submissions S."/>
        </authorList>
    </citation>
    <scope>NUCLEOTIDE SEQUENCE [LARGE SCALE GENOMIC DNA]</scope>
    <source>
        <strain evidence="3">DSM 17616</strain>
    </source>
</reference>
<evidence type="ECO:0000313" key="2">
    <source>
        <dbReference type="EMBL" id="SEI03651.1"/>
    </source>
</evidence>
<dbReference type="EMBL" id="FNXF01000012">
    <property type="protein sequence ID" value="SEI03651.1"/>
    <property type="molecule type" value="Genomic_DNA"/>
</dbReference>
<dbReference type="OrthoDB" id="9790409at2"/>
<dbReference type="InterPro" id="IPR046513">
    <property type="entry name" value="DUF6691"/>
</dbReference>
<evidence type="ECO:0000313" key="3">
    <source>
        <dbReference type="Proteomes" id="UP000199371"/>
    </source>
</evidence>
<keyword evidence="1" id="KW-0812">Transmembrane</keyword>
<keyword evidence="3" id="KW-1185">Reference proteome</keyword>
<evidence type="ECO:0008006" key="4">
    <source>
        <dbReference type="Google" id="ProtNLM"/>
    </source>
</evidence>
<dbReference type="RefSeq" id="WP_092795090.1">
    <property type="nucleotide sequence ID" value="NZ_FNXF01000012.1"/>
</dbReference>
<keyword evidence="1" id="KW-0472">Membrane</keyword>
<evidence type="ECO:0000256" key="1">
    <source>
        <dbReference type="SAM" id="Phobius"/>
    </source>
</evidence>
<dbReference type="AlphaFoldDB" id="A0A1H6MP75"/>
<dbReference type="STRING" id="173990.SAMN05660691_03009"/>
<name>A0A1H6MP75_9GAMM</name>
<feature type="transmembrane region" description="Helical" evidence="1">
    <location>
        <begin position="83"/>
        <end position="100"/>
    </location>
</feature>
<protein>
    <recommendedName>
        <fullName evidence="4">Sulphur transport domain-containing protein</fullName>
    </recommendedName>
</protein>
<feature type="transmembrane region" description="Helical" evidence="1">
    <location>
        <begin position="106"/>
        <end position="129"/>
    </location>
</feature>
<feature type="transmembrane region" description="Helical" evidence="1">
    <location>
        <begin position="42"/>
        <end position="62"/>
    </location>
</feature>
<accession>A0A1H6MP75</accession>
<keyword evidence="1" id="KW-1133">Transmembrane helix</keyword>
<sequence length="135" mass="14100">MPIIVAFIAGLLMSAGIAYSQMIDPNKVLGFLTLNANWDPSLILVMAAALAVYSSGYWLVIGKGKPVFAQSFSLPNKKELDKPLIIGALVFGAGWGLVGYCPGPALAAISSGSYGTLAFIAAMAAGWYISLQLTK</sequence>
<organism evidence="2 3">
    <name type="scientific">Rheinheimera pacifica</name>
    <dbReference type="NCBI Taxonomy" id="173990"/>
    <lineage>
        <taxon>Bacteria</taxon>
        <taxon>Pseudomonadati</taxon>
        <taxon>Pseudomonadota</taxon>
        <taxon>Gammaproteobacteria</taxon>
        <taxon>Chromatiales</taxon>
        <taxon>Chromatiaceae</taxon>
        <taxon>Rheinheimera</taxon>
    </lineage>
</organism>
<dbReference type="Pfam" id="PF20398">
    <property type="entry name" value="DUF6691"/>
    <property type="match status" value="1"/>
</dbReference>
<gene>
    <name evidence="2" type="ORF">SAMN05660691_03009</name>
</gene>